<dbReference type="AlphaFoldDB" id="A0A160JJA3"/>
<evidence type="ECO:0000313" key="1">
    <source>
        <dbReference type="EMBL" id="ANC93250.1"/>
    </source>
</evidence>
<dbReference type="STRING" id="1226968.A6A40_13990"/>
<proteinExistence type="predicted"/>
<protein>
    <submittedName>
        <fullName evidence="1">DUF1839 domain-containing protein</fullName>
    </submittedName>
</protein>
<dbReference type="InterPro" id="IPR014989">
    <property type="entry name" value="DUF1839"/>
</dbReference>
<name>A0A160JJA3_9PROT</name>
<evidence type="ECO:0000313" key="2">
    <source>
        <dbReference type="Proteomes" id="UP000077405"/>
    </source>
</evidence>
<accession>A0A160JJA3</accession>
<reference evidence="1 2" key="1">
    <citation type="journal article" date="2013" name="Int. J. Syst. Evol. Microbiol.">
        <title>Azospirillum humicireducens sp. nov., a nitrogen-fixing bacterium isolated from a microbial fuel cell.</title>
        <authorList>
            <person name="Zhou S."/>
            <person name="Han L."/>
            <person name="Wang Y."/>
            <person name="Yang G."/>
            <person name="Zhuang L."/>
            <person name="Hu P."/>
        </authorList>
    </citation>
    <scope>NUCLEOTIDE SEQUENCE [LARGE SCALE GENOMIC DNA]</scope>
    <source>
        <strain evidence="1 2">SgZ-5</strain>
    </source>
</reference>
<dbReference type="KEGG" id="ahu:A6A40_13990"/>
<organism evidence="1 2">
    <name type="scientific">Azospirillum humicireducens</name>
    <dbReference type="NCBI Taxonomy" id="1226968"/>
    <lineage>
        <taxon>Bacteria</taxon>
        <taxon>Pseudomonadati</taxon>
        <taxon>Pseudomonadota</taxon>
        <taxon>Alphaproteobacteria</taxon>
        <taxon>Rhodospirillales</taxon>
        <taxon>Azospirillaceae</taxon>
        <taxon>Azospirillum</taxon>
    </lineage>
</organism>
<gene>
    <name evidence="1" type="ORF">A6A40_13990</name>
</gene>
<dbReference type="EMBL" id="CP015285">
    <property type="protein sequence ID" value="ANC93250.1"/>
    <property type="molecule type" value="Genomic_DNA"/>
</dbReference>
<dbReference type="Pfam" id="PF08893">
    <property type="entry name" value="DUF1839"/>
    <property type="match status" value="1"/>
</dbReference>
<keyword evidence="2" id="KW-1185">Reference proteome</keyword>
<dbReference type="OrthoDB" id="8477651at2"/>
<sequence length="315" mass="35489">MWTRHQPDGHDRHPLHRGERIWLETNCYVDLWIEALHARGLDPLAMLGFTVTQDFEGDQFTFFKVPLEDLETLYGLRVQELAIYDSVETHVAEQLNRSPDGGLVLVEVDGFHLPDTRGTSYGTTHVKTTVGIVRIDPAARTMDYFHNAGFHRLEGADYEGVAAAAAGPLFPYVEFVKPAQPALEGRALRDASLALLRRHLARRPAENPIAAYRAAFPEHLDRLLSRQLEYFHLYAFNLLRQFGANFELLGAHTRWLDGPVEAEEACRIIAEGAKAMQFQLARTVARRKAPDLSGGFERMERAYDTALGTLARHCG</sequence>
<dbReference type="Proteomes" id="UP000077405">
    <property type="component" value="Chromosome"/>
</dbReference>